<dbReference type="EMBL" id="FPBV01000002">
    <property type="protein sequence ID" value="SFU44906.1"/>
    <property type="molecule type" value="Genomic_DNA"/>
</dbReference>
<protein>
    <submittedName>
        <fullName evidence="4">ABC-2 type transport system ATP-binding protein</fullName>
    </submittedName>
</protein>
<proteinExistence type="predicted"/>
<dbReference type="STRING" id="392015.SAMN05421543_10277"/>
<evidence type="ECO:0000259" key="3">
    <source>
        <dbReference type="PROSITE" id="PS50893"/>
    </source>
</evidence>
<keyword evidence="2 4" id="KW-0067">ATP-binding</keyword>
<dbReference type="Pfam" id="PF00005">
    <property type="entry name" value="ABC_tran"/>
    <property type="match status" value="1"/>
</dbReference>
<evidence type="ECO:0000256" key="2">
    <source>
        <dbReference type="ARBA" id="ARBA00022840"/>
    </source>
</evidence>
<accession>A0A1I7G9F0</accession>
<dbReference type="PANTHER" id="PTHR43158:SF1">
    <property type="entry name" value="ABC TRANSPORTER, ATP-BINDING PROTEIN"/>
    <property type="match status" value="1"/>
</dbReference>
<dbReference type="GO" id="GO:0016887">
    <property type="term" value="F:ATP hydrolysis activity"/>
    <property type="evidence" value="ECO:0007669"/>
    <property type="project" value="InterPro"/>
</dbReference>
<gene>
    <name evidence="4" type="ORF">SAMN05421543_10277</name>
</gene>
<dbReference type="eggNOG" id="COG1131">
    <property type="taxonomic scope" value="Bacteria"/>
</dbReference>
<reference evidence="5" key="1">
    <citation type="submission" date="2016-10" db="EMBL/GenBank/DDBJ databases">
        <authorList>
            <person name="Varghese N."/>
        </authorList>
    </citation>
    <scope>NUCLEOTIDE SEQUENCE [LARGE SCALE GENOMIC DNA]</scope>
    <source>
        <strain evidence="5">DSM 17980</strain>
    </source>
</reference>
<dbReference type="RefSeq" id="WP_245783806.1">
    <property type="nucleotide sequence ID" value="NZ_FPBV01000002.1"/>
</dbReference>
<dbReference type="Gene3D" id="3.40.50.300">
    <property type="entry name" value="P-loop containing nucleotide triphosphate hydrolases"/>
    <property type="match status" value="1"/>
</dbReference>
<evidence type="ECO:0000256" key="1">
    <source>
        <dbReference type="ARBA" id="ARBA00022741"/>
    </source>
</evidence>
<dbReference type="InterPro" id="IPR003439">
    <property type="entry name" value="ABC_transporter-like_ATP-bd"/>
</dbReference>
<organism evidence="4 5">
    <name type="scientific">Alicyclobacillus macrosporangiidus</name>
    <dbReference type="NCBI Taxonomy" id="392015"/>
    <lineage>
        <taxon>Bacteria</taxon>
        <taxon>Bacillati</taxon>
        <taxon>Bacillota</taxon>
        <taxon>Bacilli</taxon>
        <taxon>Bacillales</taxon>
        <taxon>Alicyclobacillaceae</taxon>
        <taxon>Alicyclobacillus</taxon>
    </lineage>
</organism>
<dbReference type="CDD" id="cd03230">
    <property type="entry name" value="ABC_DR_subfamily_A"/>
    <property type="match status" value="1"/>
</dbReference>
<dbReference type="Proteomes" id="UP000183508">
    <property type="component" value="Unassembled WGS sequence"/>
</dbReference>
<feature type="domain" description="ABC transporter" evidence="3">
    <location>
        <begin position="21"/>
        <end position="244"/>
    </location>
</feature>
<keyword evidence="1" id="KW-0547">Nucleotide-binding</keyword>
<dbReference type="GO" id="GO:0005524">
    <property type="term" value="F:ATP binding"/>
    <property type="evidence" value="ECO:0007669"/>
    <property type="project" value="UniProtKB-KW"/>
</dbReference>
<evidence type="ECO:0000313" key="4">
    <source>
        <dbReference type="EMBL" id="SFU44906.1"/>
    </source>
</evidence>
<evidence type="ECO:0000313" key="5">
    <source>
        <dbReference type="Proteomes" id="UP000183508"/>
    </source>
</evidence>
<keyword evidence="5" id="KW-1185">Reference proteome</keyword>
<dbReference type="AlphaFoldDB" id="A0A1I7G9F0"/>
<dbReference type="InterPro" id="IPR027417">
    <property type="entry name" value="P-loop_NTPase"/>
</dbReference>
<dbReference type="InterPro" id="IPR003593">
    <property type="entry name" value="AAA+_ATPase"/>
</dbReference>
<dbReference type="PANTHER" id="PTHR43158">
    <property type="entry name" value="SKFA PEPTIDE EXPORT ATP-BINDING PROTEIN SKFE"/>
    <property type="match status" value="1"/>
</dbReference>
<sequence>MTVIEVGSPKEERVVTETPIVRFEQVSKRYRLRYAVRDLTFSLPSGRIIGMIGANGSGKSTTLKLMAGLANPTSGRVWVYGQEVTRRISRVVSYLSDQDALYPFYTADELISFYAAVFPDFDVAKAREMLDFMQLLPRQRAGELSKGNLGRLKMVLALSRNAPLILMDEPLSGLDPLVRQSILKGLVSFVDLGRQTIVMSTHEVAEIEPLLDTAMLMADGRVVDVRDIDDLRSQDGLTLVDWMASKLAAPQNRR</sequence>
<dbReference type="SMART" id="SM00382">
    <property type="entry name" value="AAA"/>
    <property type="match status" value="1"/>
</dbReference>
<dbReference type="SUPFAM" id="SSF52540">
    <property type="entry name" value="P-loop containing nucleoside triphosphate hydrolases"/>
    <property type="match status" value="1"/>
</dbReference>
<name>A0A1I7G9F0_9BACL</name>
<dbReference type="PROSITE" id="PS50893">
    <property type="entry name" value="ABC_TRANSPORTER_2"/>
    <property type="match status" value="1"/>
</dbReference>